<dbReference type="EMBL" id="LZTJ01000012">
    <property type="protein sequence ID" value="OBP76860.1"/>
    <property type="molecule type" value="Genomic_DNA"/>
</dbReference>
<dbReference type="Pfam" id="PF22758">
    <property type="entry name" value="Phage_cement"/>
    <property type="match status" value="1"/>
</dbReference>
<dbReference type="AlphaFoldDB" id="A0A1A5I918"/>
<reference evidence="2" key="1">
    <citation type="submission" date="2016-06" db="EMBL/GenBank/DDBJ databases">
        <title>NZP2037 Pacbio-Illumina hybrid assembly.</title>
        <authorList>
            <person name="Ramsay J.P."/>
        </authorList>
    </citation>
    <scope>NUCLEOTIDE SEQUENCE [LARGE SCALE GENOMIC DNA]</scope>
    <source>
        <strain evidence="2">R7ANS::ICEMlSym2042</strain>
    </source>
</reference>
<protein>
    <submittedName>
        <fullName evidence="1">DUF2190 domain-containing protein</fullName>
    </submittedName>
</protein>
<dbReference type="OrthoDB" id="7570830at2"/>
<name>A0A1A5I918_RHILI</name>
<sequence length="145" mass="15050">MPAIQTNYSAQHARWIEGMVLNMEPSDIVSRLCEDAEGIGFGKVAVQGTADNQVVDSEATVKFCGIAVLDETQPTGKYEQYATAAIMKKGVIVVQASVAVAVGDPVYYVPATGVLTNSASGNTLIANAQWDTSTAGAGLAALRLG</sequence>
<organism evidence="1 2">
    <name type="scientific">Rhizobium loti</name>
    <name type="common">Mesorhizobium loti</name>
    <dbReference type="NCBI Taxonomy" id="381"/>
    <lineage>
        <taxon>Bacteria</taxon>
        <taxon>Pseudomonadati</taxon>
        <taxon>Pseudomonadota</taxon>
        <taxon>Alphaproteobacteria</taxon>
        <taxon>Hyphomicrobiales</taxon>
        <taxon>Phyllobacteriaceae</taxon>
        <taxon>Mesorhizobium</taxon>
    </lineage>
</organism>
<evidence type="ECO:0000313" key="1">
    <source>
        <dbReference type="EMBL" id="OBP76860.1"/>
    </source>
</evidence>
<evidence type="ECO:0000313" key="2">
    <source>
        <dbReference type="Proteomes" id="UP000093748"/>
    </source>
</evidence>
<dbReference type="Proteomes" id="UP000093748">
    <property type="component" value="Unassembled WGS sequence"/>
</dbReference>
<comment type="caution">
    <text evidence="1">The sequence shown here is derived from an EMBL/GenBank/DDBJ whole genome shotgun (WGS) entry which is preliminary data.</text>
</comment>
<accession>A0A1A5I918</accession>
<dbReference type="RefSeq" id="WP_032929655.1">
    <property type="nucleotide sequence ID" value="NZ_LZTH01000045.1"/>
</dbReference>
<proteinExistence type="predicted"/>
<gene>
    <name evidence="1" type="ORF">BAE39_12335</name>
</gene>
<dbReference type="InterPro" id="IPR054438">
    <property type="entry name" value="Struct_cement_gp24/gp6"/>
</dbReference>
<dbReference type="GeneID" id="66684829"/>